<dbReference type="GeneID" id="94021280"/>
<gene>
    <name evidence="1" type="ORF">SAMN04488041_103163</name>
</gene>
<dbReference type="RefSeq" id="WP_074635318.1">
    <property type="nucleotide sequence ID" value="NZ_CP160849.1"/>
</dbReference>
<dbReference type="InterPro" id="IPR009279">
    <property type="entry name" value="Portal_Mu"/>
</dbReference>
<dbReference type="AlphaFoldDB" id="A0A1H2W675"/>
<name>A0A1H2W675_9RHOB</name>
<evidence type="ECO:0000313" key="1">
    <source>
        <dbReference type="EMBL" id="SDW76090.1"/>
    </source>
</evidence>
<dbReference type="EMBL" id="FNNB01000003">
    <property type="protein sequence ID" value="SDW76090.1"/>
    <property type="molecule type" value="Genomic_DNA"/>
</dbReference>
<accession>A0A1H2W675</accession>
<protein>
    <submittedName>
        <fullName evidence="1">Mu-like prophage protein gp29</fullName>
    </submittedName>
</protein>
<evidence type="ECO:0000313" key="2">
    <source>
        <dbReference type="Proteomes" id="UP000183076"/>
    </source>
</evidence>
<dbReference type="Pfam" id="PF06074">
    <property type="entry name" value="Portal_Mu"/>
    <property type="match status" value="1"/>
</dbReference>
<reference evidence="2" key="1">
    <citation type="submission" date="2016-10" db="EMBL/GenBank/DDBJ databases">
        <authorList>
            <person name="Varghese N."/>
            <person name="Submissions S."/>
        </authorList>
    </citation>
    <scope>NUCLEOTIDE SEQUENCE [LARGE SCALE GENOMIC DNA]</scope>
    <source>
        <strain evidence="2">DSM 10014</strain>
    </source>
</reference>
<organism evidence="1 2">
    <name type="scientific">Sulfitobacter pontiacus</name>
    <dbReference type="NCBI Taxonomy" id="60137"/>
    <lineage>
        <taxon>Bacteria</taxon>
        <taxon>Pseudomonadati</taxon>
        <taxon>Pseudomonadota</taxon>
        <taxon>Alphaproteobacteria</taxon>
        <taxon>Rhodobacterales</taxon>
        <taxon>Roseobacteraceae</taxon>
        <taxon>Sulfitobacter</taxon>
    </lineage>
</organism>
<sequence length="547" mass="59544">MANKPVLLDRWGQPVKRAALTEEVAAATLGGVRSPLSGHPGDGLNPIRLANILREADQGDPVRYLELAEVIEERDPHYLGVLGTRRRSVSQIEITVEAASDEAFDVEMANMVREWLDRDELSDELFDILDSIGKGYSFTEIIWDTSEGQWQPARLEWRDPRWFRFDRVNLATPMKLDDHGQEVPLEAFKFIYANVKAKSGLALRSGLARVAMWGWMFKAFTQRDWAIFSQTYGQPLRLGKWGAGASEADKNTLFDAVANIAGDCAAIIPESMSIDFVETSNVGASADLYEKRADWLDKQISKAVLGQTATTDAVTGGLGSGKEHRQVQEDIERADANALAAILNRDLIRPWIQLEHGPQKRYPRLKIGRPEPEDLKQIADALGVLVPIGLQVSESEIRAKFGFADPKPGDRILMASKPDITPPAASVGTAGTETAPQSKFEYRLNTLPPKSGVLAPQAEQSPSEAISGAEPVDALTAQLQEAAKPAVAAMIAQVEIMLESAGSIEELREMFFAAYPNLDASAIGRAIADAMEAADAGGRALAETTSG</sequence>
<proteinExistence type="predicted"/>
<dbReference type="STRING" id="60137.SAMN04488041_103163"/>
<dbReference type="Proteomes" id="UP000183076">
    <property type="component" value="Unassembled WGS sequence"/>
</dbReference>